<dbReference type="AlphaFoldDB" id="A0A7Z7LFR0"/>
<proteinExistence type="predicted"/>
<feature type="compositionally biased region" description="Basic and acidic residues" evidence="1">
    <location>
        <begin position="176"/>
        <end position="192"/>
    </location>
</feature>
<sequence length="225" mass="24362">MRRVIRALAVSVLIFLSISVPGQTTLLEAEQELLNQLLEGGEPFRFLDLELIDLAVKKAGGNVRALYYLPSEGTLIVITDRNSFRLTPDLEIATSEKFETPLAGVNVKLSLIDAFSLVSLQTREGILGLYLEARESGPFWHVITESSAYTLGAAFASTVSVSDTRSALNAVSEKIKKEKEKAMAEKPGHPEEPGQSDQPGKPEEPGRPDDPGKSDDTPGKGNGKK</sequence>
<name>A0A7Z7LFR0_9BACT</name>
<feature type="compositionally biased region" description="Basic and acidic residues" evidence="1">
    <location>
        <begin position="200"/>
        <end position="218"/>
    </location>
</feature>
<feature type="region of interest" description="Disordered" evidence="1">
    <location>
        <begin position="176"/>
        <end position="225"/>
    </location>
</feature>
<dbReference type="RefSeq" id="WP_169699106.1">
    <property type="nucleotide sequence ID" value="NZ_LS974202.1"/>
</dbReference>
<evidence type="ECO:0000313" key="2">
    <source>
        <dbReference type="EMBL" id="SSC12884.1"/>
    </source>
</evidence>
<accession>A0A7Z7LFR0</accession>
<keyword evidence="3" id="KW-1185">Reference proteome</keyword>
<dbReference type="Proteomes" id="UP000250796">
    <property type="component" value="Chromosome MESINF"/>
</dbReference>
<gene>
    <name evidence="2" type="ORF">MESINF_1440</name>
</gene>
<reference evidence="2 3" key="1">
    <citation type="submission" date="2017-01" db="EMBL/GenBank/DDBJ databases">
        <authorList>
            <person name="Erauso G."/>
        </authorList>
    </citation>
    <scope>NUCLEOTIDE SEQUENCE [LARGE SCALE GENOMIC DNA]</scope>
    <source>
        <strain evidence="2">MESINF1</strain>
    </source>
</reference>
<protein>
    <submittedName>
        <fullName evidence="2">Uncharacterized protein</fullName>
    </submittedName>
</protein>
<dbReference type="KEGG" id="minf:MESINF_1440"/>
<dbReference type="EMBL" id="LS974202">
    <property type="protein sequence ID" value="SSC12884.1"/>
    <property type="molecule type" value="Genomic_DNA"/>
</dbReference>
<evidence type="ECO:0000256" key="1">
    <source>
        <dbReference type="SAM" id="MobiDB-lite"/>
    </source>
</evidence>
<organism evidence="2 3">
    <name type="scientific">Mesotoga infera</name>
    <dbReference type="NCBI Taxonomy" id="1236046"/>
    <lineage>
        <taxon>Bacteria</taxon>
        <taxon>Thermotogati</taxon>
        <taxon>Thermotogota</taxon>
        <taxon>Thermotogae</taxon>
        <taxon>Kosmotogales</taxon>
        <taxon>Kosmotogaceae</taxon>
        <taxon>Mesotoga</taxon>
    </lineage>
</organism>
<evidence type="ECO:0000313" key="3">
    <source>
        <dbReference type="Proteomes" id="UP000250796"/>
    </source>
</evidence>